<keyword evidence="3" id="KW-1185">Reference proteome</keyword>
<keyword evidence="1" id="KW-1133">Transmembrane helix</keyword>
<dbReference type="Proteomes" id="UP001501444">
    <property type="component" value="Unassembled WGS sequence"/>
</dbReference>
<gene>
    <name evidence="2" type="ORF">GCM10010170_098640</name>
</gene>
<keyword evidence="1" id="KW-0472">Membrane</keyword>
<accession>A0ABP5UXY0</accession>
<protein>
    <submittedName>
        <fullName evidence="2">Uncharacterized protein</fullName>
    </submittedName>
</protein>
<proteinExistence type="predicted"/>
<evidence type="ECO:0000256" key="1">
    <source>
        <dbReference type="SAM" id="Phobius"/>
    </source>
</evidence>
<reference evidence="3" key="1">
    <citation type="journal article" date="2019" name="Int. J. Syst. Evol. Microbiol.">
        <title>The Global Catalogue of Microorganisms (GCM) 10K type strain sequencing project: providing services to taxonomists for standard genome sequencing and annotation.</title>
        <authorList>
            <consortium name="The Broad Institute Genomics Platform"/>
            <consortium name="The Broad Institute Genome Sequencing Center for Infectious Disease"/>
            <person name="Wu L."/>
            <person name="Ma J."/>
        </authorList>
    </citation>
    <scope>NUCLEOTIDE SEQUENCE [LARGE SCALE GENOMIC DNA]</scope>
    <source>
        <strain evidence="3">JCM 3272</strain>
    </source>
</reference>
<organism evidence="2 3">
    <name type="scientific">Dactylosporangium salmoneum</name>
    <dbReference type="NCBI Taxonomy" id="53361"/>
    <lineage>
        <taxon>Bacteria</taxon>
        <taxon>Bacillati</taxon>
        <taxon>Actinomycetota</taxon>
        <taxon>Actinomycetes</taxon>
        <taxon>Micromonosporales</taxon>
        <taxon>Micromonosporaceae</taxon>
        <taxon>Dactylosporangium</taxon>
    </lineage>
</organism>
<feature type="transmembrane region" description="Helical" evidence="1">
    <location>
        <begin position="15"/>
        <end position="36"/>
    </location>
</feature>
<sequence>MTSTSMPSMPFEDGISAHLALVLMACVAIAGVAWHWPTTTEPIAVGMGCFHVLYQVIRRR</sequence>
<comment type="caution">
    <text evidence="2">The sequence shown here is derived from an EMBL/GenBank/DDBJ whole genome shotgun (WGS) entry which is preliminary data.</text>
</comment>
<dbReference type="EMBL" id="BAAARV010000108">
    <property type="protein sequence ID" value="GAA2387617.1"/>
    <property type="molecule type" value="Genomic_DNA"/>
</dbReference>
<evidence type="ECO:0000313" key="2">
    <source>
        <dbReference type="EMBL" id="GAA2387617.1"/>
    </source>
</evidence>
<keyword evidence="1" id="KW-0812">Transmembrane</keyword>
<name>A0ABP5UXY0_9ACTN</name>
<evidence type="ECO:0000313" key="3">
    <source>
        <dbReference type="Proteomes" id="UP001501444"/>
    </source>
</evidence>